<protein>
    <submittedName>
        <fullName evidence="2">Uncharacterized protein</fullName>
    </submittedName>
</protein>
<dbReference type="OrthoDB" id="4950703at2"/>
<feature type="region of interest" description="Disordered" evidence="1">
    <location>
        <begin position="1"/>
        <end position="28"/>
    </location>
</feature>
<proteinExistence type="predicted"/>
<name>A0A2S5IVJ4_9MICC</name>
<accession>A0A2S5IVJ4</accession>
<sequence length="76" mass="8904">MSGTLTTFPEARSAAAPTGVPAQPMPGFHRRREVQRMLRRWRNSISLWGRVWVSRPRDPWEASQRFTLPQHTTYIK</sequence>
<dbReference type="EMBL" id="PRKW01000005">
    <property type="protein sequence ID" value="PPB48579.1"/>
    <property type="molecule type" value="Genomic_DNA"/>
</dbReference>
<evidence type="ECO:0000313" key="2">
    <source>
        <dbReference type="EMBL" id="PPB48579.1"/>
    </source>
</evidence>
<evidence type="ECO:0000313" key="3">
    <source>
        <dbReference type="Proteomes" id="UP000239297"/>
    </source>
</evidence>
<dbReference type="AlphaFoldDB" id="A0A2S5IVJ4"/>
<evidence type="ECO:0000256" key="1">
    <source>
        <dbReference type="SAM" id="MobiDB-lite"/>
    </source>
</evidence>
<dbReference type="Proteomes" id="UP000239297">
    <property type="component" value="Unassembled WGS sequence"/>
</dbReference>
<reference evidence="2 3" key="1">
    <citation type="journal article" date="2014" name="Int. J. Syst. Evol. Microbiol.">
        <title>Arthrobacter pityocampae sp. nov., isolated from Thaumetopoea pityocampa (Lep., Thaumetopoeidae).</title>
        <authorList>
            <person name="Ince I.A."/>
            <person name="Demirbag Z."/>
            <person name="Kati H."/>
        </authorList>
    </citation>
    <scope>NUCLEOTIDE SEQUENCE [LARGE SCALE GENOMIC DNA]</scope>
    <source>
        <strain evidence="2 3">Tp2</strain>
    </source>
</reference>
<comment type="caution">
    <text evidence="2">The sequence shown here is derived from an EMBL/GenBank/DDBJ whole genome shotgun (WGS) entry which is preliminary data.</text>
</comment>
<gene>
    <name evidence="2" type="ORF">C4K88_12665</name>
</gene>
<keyword evidence="3" id="KW-1185">Reference proteome</keyword>
<dbReference type="RefSeq" id="WP_104121982.1">
    <property type="nucleotide sequence ID" value="NZ_PRKW01000005.1"/>
</dbReference>
<organism evidence="2 3">
    <name type="scientific">Arthrobacter pityocampae</name>
    <dbReference type="NCBI Taxonomy" id="547334"/>
    <lineage>
        <taxon>Bacteria</taxon>
        <taxon>Bacillati</taxon>
        <taxon>Actinomycetota</taxon>
        <taxon>Actinomycetes</taxon>
        <taxon>Micrococcales</taxon>
        <taxon>Micrococcaceae</taxon>
        <taxon>Arthrobacter</taxon>
    </lineage>
</organism>